<proteinExistence type="predicted"/>
<evidence type="ECO:0000313" key="7">
    <source>
        <dbReference type="WBParaSite" id="EEL_0000301901-mRNA-1"/>
    </source>
</evidence>
<feature type="domain" description="Receptor ligand binding region" evidence="5">
    <location>
        <begin position="109"/>
        <end position="204"/>
    </location>
</feature>
<name>A0A0R3RNF9_9BILA</name>
<evidence type="ECO:0000256" key="3">
    <source>
        <dbReference type="ARBA" id="ARBA00022989"/>
    </source>
</evidence>
<keyword evidence="2" id="KW-0812">Transmembrane</keyword>
<dbReference type="Proteomes" id="UP000050640">
    <property type="component" value="Unplaced"/>
</dbReference>
<keyword evidence="3" id="KW-1133">Transmembrane helix</keyword>
<dbReference type="InterPro" id="IPR001828">
    <property type="entry name" value="ANF_lig-bd_rcpt"/>
</dbReference>
<accession>A0A0R3RNF9</accession>
<evidence type="ECO:0000259" key="5">
    <source>
        <dbReference type="Pfam" id="PF01094"/>
    </source>
</evidence>
<evidence type="ECO:0000256" key="4">
    <source>
        <dbReference type="ARBA" id="ARBA00023136"/>
    </source>
</evidence>
<dbReference type="AlphaFoldDB" id="A0A0R3RNF9"/>
<comment type="subcellular location">
    <subcellularLocation>
        <location evidence="1">Membrane</location>
    </subcellularLocation>
</comment>
<dbReference type="GO" id="GO:0016020">
    <property type="term" value="C:membrane"/>
    <property type="evidence" value="ECO:0007669"/>
    <property type="project" value="UniProtKB-SubCell"/>
</dbReference>
<protein>
    <submittedName>
        <fullName evidence="7">ANF_receptor domain-containing protein</fullName>
    </submittedName>
</protein>
<dbReference type="Gene3D" id="3.40.50.2300">
    <property type="match status" value="2"/>
</dbReference>
<keyword evidence="4" id="KW-0472">Membrane</keyword>
<dbReference type="WBParaSite" id="EEL_0000301901-mRNA-1">
    <property type="protein sequence ID" value="EEL_0000301901-mRNA-1"/>
    <property type="gene ID" value="EEL_0000301901"/>
</dbReference>
<dbReference type="InterPro" id="IPR028082">
    <property type="entry name" value="Peripla_BP_I"/>
</dbReference>
<dbReference type="STRING" id="1147741.A0A0R3RNF9"/>
<evidence type="ECO:0000256" key="2">
    <source>
        <dbReference type="ARBA" id="ARBA00022692"/>
    </source>
</evidence>
<evidence type="ECO:0000313" key="6">
    <source>
        <dbReference type="Proteomes" id="UP000050640"/>
    </source>
</evidence>
<evidence type="ECO:0000256" key="1">
    <source>
        <dbReference type="ARBA" id="ARBA00004370"/>
    </source>
</evidence>
<reference evidence="7" key="1">
    <citation type="submission" date="2017-02" db="UniProtKB">
        <authorList>
            <consortium name="WormBaseParasite"/>
        </authorList>
    </citation>
    <scope>IDENTIFICATION</scope>
</reference>
<organism evidence="6 7">
    <name type="scientific">Elaeophora elaphi</name>
    <dbReference type="NCBI Taxonomy" id="1147741"/>
    <lineage>
        <taxon>Eukaryota</taxon>
        <taxon>Metazoa</taxon>
        <taxon>Ecdysozoa</taxon>
        <taxon>Nematoda</taxon>
        <taxon>Chromadorea</taxon>
        <taxon>Rhabditida</taxon>
        <taxon>Spirurina</taxon>
        <taxon>Spiruromorpha</taxon>
        <taxon>Filarioidea</taxon>
        <taxon>Onchocercidae</taxon>
        <taxon>Elaeophora</taxon>
    </lineage>
</organism>
<sequence length="276" mass="30917">LKIKCCNDICSITAENNFTISRLNIFQQIIDSLLLYCLRTVCLLVLLINASSLSSLSSSSVINIGLIYANTTIPKAPDFLQAGLHDVTDAQSLQDYQFRLLPMPSMGCFDSKYKGNDAALIAQMHYENDLQMLFGPACDSDMSIVGKLTKEWNILQFSFGSEYLASYRNSAVQISTISSLNAAFNLVAFFKIMSWHKVVLIWSVIAFDDEYTTKMKIANIRRVFKLNGISLLNDIHVNTSDATRPLVDVLMEIKNTSRSIFQLSRFLIGSLSLQAY</sequence>
<keyword evidence="6" id="KW-1185">Reference proteome</keyword>
<dbReference type="Pfam" id="PF01094">
    <property type="entry name" value="ANF_receptor"/>
    <property type="match status" value="1"/>
</dbReference>
<dbReference type="SUPFAM" id="SSF53822">
    <property type="entry name" value="Periplasmic binding protein-like I"/>
    <property type="match status" value="1"/>
</dbReference>